<dbReference type="EMBL" id="KI517384">
    <property type="protein sequence ID" value="ESQ56413.1"/>
    <property type="molecule type" value="Genomic_DNA"/>
</dbReference>
<feature type="chain" id="PRO_5004722614" evidence="1">
    <location>
        <begin position="25"/>
        <end position="85"/>
    </location>
</feature>
<dbReference type="Proteomes" id="UP000030689">
    <property type="component" value="Unassembled WGS sequence"/>
</dbReference>
<dbReference type="Gramene" id="ESQ56413">
    <property type="protein sequence ID" value="ESQ56413"/>
    <property type="gene ID" value="EUTSA_v10026610mg"/>
</dbReference>
<accession>V4MSV8</accession>
<name>V4MSV8_EUTSA</name>
<evidence type="ECO:0000256" key="1">
    <source>
        <dbReference type="SAM" id="SignalP"/>
    </source>
</evidence>
<protein>
    <submittedName>
        <fullName evidence="2">Uncharacterized protein</fullName>
    </submittedName>
</protein>
<evidence type="ECO:0000313" key="2">
    <source>
        <dbReference type="EMBL" id="ESQ56413.1"/>
    </source>
</evidence>
<reference evidence="2 3" key="1">
    <citation type="journal article" date="2013" name="Front. Plant Sci.">
        <title>The Reference Genome of the Halophytic Plant Eutrema salsugineum.</title>
        <authorList>
            <person name="Yang R."/>
            <person name="Jarvis D.E."/>
            <person name="Chen H."/>
            <person name="Beilstein M.A."/>
            <person name="Grimwood J."/>
            <person name="Jenkins J."/>
            <person name="Shu S."/>
            <person name="Prochnik S."/>
            <person name="Xin M."/>
            <person name="Ma C."/>
            <person name="Schmutz J."/>
            <person name="Wing R.A."/>
            <person name="Mitchell-Olds T."/>
            <person name="Schumaker K.S."/>
            <person name="Wang X."/>
        </authorList>
    </citation>
    <scope>NUCLEOTIDE SEQUENCE [LARGE SCALE GENOMIC DNA]</scope>
</reference>
<keyword evidence="3" id="KW-1185">Reference proteome</keyword>
<keyword evidence="1" id="KW-0732">Signal</keyword>
<sequence length="85" mass="9995">MKPFLFLTALYFISLWLLSLHCRSRLSPPLYPEVSSLYTLNLPLFSFFDPFSKELQFEKGKGTPLKDIPNDKDWEDIKFDELSMS</sequence>
<dbReference type="AlphaFoldDB" id="V4MSV8"/>
<evidence type="ECO:0000313" key="3">
    <source>
        <dbReference type="Proteomes" id="UP000030689"/>
    </source>
</evidence>
<organism evidence="2 3">
    <name type="scientific">Eutrema salsugineum</name>
    <name type="common">Saltwater cress</name>
    <name type="synonym">Sisymbrium salsugineum</name>
    <dbReference type="NCBI Taxonomy" id="72664"/>
    <lineage>
        <taxon>Eukaryota</taxon>
        <taxon>Viridiplantae</taxon>
        <taxon>Streptophyta</taxon>
        <taxon>Embryophyta</taxon>
        <taxon>Tracheophyta</taxon>
        <taxon>Spermatophyta</taxon>
        <taxon>Magnoliopsida</taxon>
        <taxon>eudicotyledons</taxon>
        <taxon>Gunneridae</taxon>
        <taxon>Pentapetalae</taxon>
        <taxon>rosids</taxon>
        <taxon>malvids</taxon>
        <taxon>Brassicales</taxon>
        <taxon>Brassicaceae</taxon>
        <taxon>Eutremeae</taxon>
        <taxon>Eutrema</taxon>
    </lineage>
</organism>
<proteinExistence type="predicted"/>
<feature type="signal peptide" evidence="1">
    <location>
        <begin position="1"/>
        <end position="24"/>
    </location>
</feature>
<gene>
    <name evidence="2" type="ORF">EUTSA_v10026610mg</name>
</gene>